<gene>
    <name evidence="1" type="ORF">HAP41_0000004725</name>
</gene>
<accession>A0A8T5VVQ4</accession>
<dbReference type="EMBL" id="CP096255">
    <property type="protein sequence ID" value="UPT92079.1"/>
    <property type="molecule type" value="Genomic_DNA"/>
</dbReference>
<organism evidence="1 2">
    <name type="scientific">Bradyrhizobium barranii subsp. apii</name>
    <dbReference type="NCBI Taxonomy" id="2819348"/>
    <lineage>
        <taxon>Bacteria</taxon>
        <taxon>Pseudomonadati</taxon>
        <taxon>Pseudomonadota</taxon>
        <taxon>Alphaproteobacteria</taxon>
        <taxon>Hyphomicrobiales</taxon>
        <taxon>Nitrobacteraceae</taxon>
        <taxon>Bradyrhizobium</taxon>
        <taxon>Bradyrhizobium barranii</taxon>
    </lineage>
</organism>
<evidence type="ECO:0000313" key="1">
    <source>
        <dbReference type="EMBL" id="UPT92079.1"/>
    </source>
</evidence>
<reference evidence="1" key="2">
    <citation type="submission" date="2022-04" db="EMBL/GenBank/DDBJ databases">
        <authorList>
            <person name="Bromfield E.S.P."/>
            <person name="Cloutier S."/>
        </authorList>
    </citation>
    <scope>NUCLEOTIDE SEQUENCE</scope>
    <source>
        <strain evidence="1">1S5</strain>
    </source>
</reference>
<sequence>MALRSGAIDNLIGPLRFDGNNAAPALLVYRYATGVLKPSSRTDRRERIVSLNSE</sequence>
<proteinExistence type="predicted"/>
<dbReference type="Proteomes" id="UP000551709">
    <property type="component" value="Chromosome"/>
</dbReference>
<protein>
    <submittedName>
        <fullName evidence="1">Uncharacterized protein</fullName>
    </submittedName>
</protein>
<dbReference type="AlphaFoldDB" id="A0A8T5VVQ4"/>
<name>A0A8T5VVQ4_9BRAD</name>
<evidence type="ECO:0000313" key="2">
    <source>
        <dbReference type="Proteomes" id="UP000551709"/>
    </source>
</evidence>
<reference evidence="1" key="1">
    <citation type="journal article" date="2017" name="Syst. Appl. Microbiol.">
        <title>Soybeans inoculated with root zone soils of Canadian native legumes harbour diverse and novel Bradyrhizobium spp. that possess agricultural potential.</title>
        <authorList>
            <person name="Bromfield E.S.P."/>
            <person name="Cloutier S."/>
            <person name="Tambong J.T."/>
            <person name="Tran Thi T.V."/>
        </authorList>
    </citation>
    <scope>NUCLEOTIDE SEQUENCE</scope>
    <source>
        <strain evidence="1">1S5</strain>
    </source>
</reference>
<dbReference type="RefSeq" id="WP_166051984.1">
    <property type="nucleotide sequence ID" value="NZ_CP096251.1"/>
</dbReference>